<dbReference type="OrthoDB" id="1703375at2759"/>
<dbReference type="AlphaFoldDB" id="A0A9J5X2A2"/>
<name>A0A9J5X2A2_SOLCO</name>
<dbReference type="EMBL" id="JACXVP010000010">
    <property type="protein sequence ID" value="KAG5582243.1"/>
    <property type="molecule type" value="Genomic_DNA"/>
</dbReference>
<dbReference type="Proteomes" id="UP000824120">
    <property type="component" value="Chromosome 10"/>
</dbReference>
<accession>A0A9J5X2A2</accession>
<protein>
    <submittedName>
        <fullName evidence="1">Uncharacterized protein</fullName>
    </submittedName>
</protein>
<keyword evidence="2" id="KW-1185">Reference proteome</keyword>
<evidence type="ECO:0000313" key="2">
    <source>
        <dbReference type="Proteomes" id="UP000824120"/>
    </source>
</evidence>
<organism evidence="1 2">
    <name type="scientific">Solanum commersonii</name>
    <name type="common">Commerson's wild potato</name>
    <name type="synonym">Commerson's nightshade</name>
    <dbReference type="NCBI Taxonomy" id="4109"/>
    <lineage>
        <taxon>Eukaryota</taxon>
        <taxon>Viridiplantae</taxon>
        <taxon>Streptophyta</taxon>
        <taxon>Embryophyta</taxon>
        <taxon>Tracheophyta</taxon>
        <taxon>Spermatophyta</taxon>
        <taxon>Magnoliopsida</taxon>
        <taxon>eudicotyledons</taxon>
        <taxon>Gunneridae</taxon>
        <taxon>Pentapetalae</taxon>
        <taxon>asterids</taxon>
        <taxon>lamiids</taxon>
        <taxon>Solanales</taxon>
        <taxon>Solanaceae</taxon>
        <taxon>Solanoideae</taxon>
        <taxon>Solaneae</taxon>
        <taxon>Solanum</taxon>
    </lineage>
</organism>
<gene>
    <name evidence="1" type="ORF">H5410_052870</name>
</gene>
<evidence type="ECO:0000313" key="1">
    <source>
        <dbReference type="EMBL" id="KAG5582243.1"/>
    </source>
</evidence>
<reference evidence="1 2" key="1">
    <citation type="submission" date="2020-09" db="EMBL/GenBank/DDBJ databases">
        <title>De no assembly of potato wild relative species, Solanum commersonii.</title>
        <authorList>
            <person name="Cho K."/>
        </authorList>
    </citation>
    <scope>NUCLEOTIDE SEQUENCE [LARGE SCALE GENOMIC DNA]</scope>
    <source>
        <strain evidence="1">LZ3.2</strain>
        <tissue evidence="1">Leaf</tissue>
    </source>
</reference>
<sequence>MESNFGELGNANLARAKLPRKLKKRRQIETEDGPAAYEEYIDYLFLEANNLNILASACKWKKQRIAIKDLPDSVLAIDFFLPFFCLLPQL</sequence>
<comment type="caution">
    <text evidence="1">The sequence shown here is derived from an EMBL/GenBank/DDBJ whole genome shotgun (WGS) entry which is preliminary data.</text>
</comment>
<proteinExistence type="predicted"/>